<dbReference type="Pfam" id="PF16993">
    <property type="entry name" value="Asp1"/>
    <property type="match status" value="1"/>
</dbReference>
<proteinExistence type="predicted"/>
<evidence type="ECO:0000313" key="1">
    <source>
        <dbReference type="EMBL" id="RAI78919.1"/>
    </source>
</evidence>
<dbReference type="NCBIfam" id="TIGR03713">
    <property type="entry name" value="acc_sec_asp1"/>
    <property type="match status" value="1"/>
</dbReference>
<keyword evidence="2" id="KW-1185">Reference proteome</keyword>
<gene>
    <name evidence="1" type="primary">asp1</name>
    <name evidence="1" type="ORF">BFS35_013290</name>
</gene>
<dbReference type="InterPro" id="IPR022372">
    <property type="entry name" value="Accessory_SS_Asp1"/>
</dbReference>
<comment type="caution">
    <text evidence="1">The sequence shown here is derived from an EMBL/GenBank/DDBJ whole genome shotgun (WGS) entry which is preliminary data.</text>
</comment>
<dbReference type="EMBL" id="MJBI02000014">
    <property type="protein sequence ID" value="RAI78919.1"/>
    <property type="molecule type" value="Genomic_DNA"/>
</dbReference>
<dbReference type="GO" id="GO:0015031">
    <property type="term" value="P:protein transport"/>
    <property type="evidence" value="ECO:0007669"/>
    <property type="project" value="InterPro"/>
</dbReference>
<dbReference type="RefSeq" id="WP_099577367.1">
    <property type="nucleotide sequence ID" value="NZ_MJBI02000014.1"/>
</dbReference>
<sequence>MKHFIPAWYYEDNKWWLDRSVPFYNKKHQSEFDDMISLMNMHQKNKYPFKLITLNYHSSLRTFLHRHQLYEVDYWSLFDVLQGFEKVTPKPLDYRTFNWSEQTEFIYTPFIIKAVDGNVVTNIYYDPDGYLIWMEQFIDDVKLKRFVFDDRGYLSSIIDFKDEECIHYLNADGDIILTEYLSSGRVDVVRRHALLKEKSYPSMAHLIEMCWQDYVKHPDDTFIVAADVRHNALISRHVDEQQLMFSVFQTRNDPMTNDWLSAVQGSYRLIVDTMKNERRMNQYVPSDRLFRITPFDAEVLPSISSQLYVNYIGVFIDGITDEVLHELLDRFEYYMEHTNQLRLKLMSRTYQSSIHQDIQMKMATINQKFLEKEEDFEDLLDKEKREKQVIQWVDISHEVNIIKWMAKFRVMVDLTAEPDLYIQIAAISAGVPQINMLATDYVTHEKNGYIVSDINQLSDGLDYYLKQLKHWNEAYSYSMSLTEKFSSVNIINQLDRFVKGDQHETSIQNITDR</sequence>
<protein>
    <submittedName>
        <fullName evidence="1">Accessory Sec system protein Asp1</fullName>
    </submittedName>
</protein>
<reference evidence="1 2" key="1">
    <citation type="journal article" date="2018" name="Front. Microbiol.">
        <title>Description and Comparative Genomics of Macrococcus caseolyticus subsp. hominis subsp. nov., Macrococcus goetzii sp. nov., Macrococcus epidermidis sp. nov., and Macrococcus bohemicus sp. nov., Novel Macrococci From Human Clinical Material With Virulence Potential and Suspected Uptake of Foreign DNA by Natural Transformation.</title>
        <authorList>
            <person name="Maslanova I."/>
            <person name="Wertheimer Z."/>
            <person name="Sedlacek I."/>
            <person name="Svec P."/>
            <person name="Indrakova A."/>
            <person name="Kovarovic V."/>
            <person name="Schumann P."/>
            <person name="Sproer C."/>
            <person name="Kralova S."/>
            <person name="Sedo O."/>
            <person name="Kristofova L."/>
            <person name="Vrbovska V."/>
            <person name="Fuzik T."/>
            <person name="Petras P."/>
            <person name="Zdrahal Z."/>
            <person name="Ruzickova V."/>
            <person name="Doskar J."/>
            <person name="Pantucek R."/>
        </authorList>
    </citation>
    <scope>NUCLEOTIDE SEQUENCE [LARGE SCALE GENOMIC DNA]</scope>
    <source>
        <strain evidence="1 2">CCM 4927</strain>
    </source>
</reference>
<accession>A0A2G5NVK1</accession>
<name>A0A2G5NVK1_9STAP</name>
<dbReference type="AlphaFoldDB" id="A0A2G5NVK1"/>
<organism evidence="1 2">
    <name type="scientific">Macrococcoides goetzii</name>
    <dbReference type="NCBI Taxonomy" id="1891097"/>
    <lineage>
        <taxon>Bacteria</taxon>
        <taxon>Bacillati</taxon>
        <taxon>Bacillota</taxon>
        <taxon>Bacilli</taxon>
        <taxon>Bacillales</taxon>
        <taxon>Staphylococcaceae</taxon>
        <taxon>Macrococcoides</taxon>
    </lineage>
</organism>
<evidence type="ECO:0000313" key="2">
    <source>
        <dbReference type="Proteomes" id="UP000229523"/>
    </source>
</evidence>
<dbReference type="Proteomes" id="UP000229523">
    <property type="component" value="Unassembled WGS sequence"/>
</dbReference>